<feature type="domain" description="HTH cro/C1-type" evidence="1">
    <location>
        <begin position="17"/>
        <end position="71"/>
    </location>
</feature>
<dbReference type="CDD" id="cd00093">
    <property type="entry name" value="HTH_XRE"/>
    <property type="match status" value="1"/>
</dbReference>
<dbReference type="RefSeq" id="WP_183253666.1">
    <property type="nucleotide sequence ID" value="NZ_BAAAFF010000005.1"/>
</dbReference>
<dbReference type="EMBL" id="JACHFZ010000002">
    <property type="protein sequence ID" value="MBB5291862.1"/>
    <property type="molecule type" value="Genomic_DNA"/>
</dbReference>
<dbReference type="Pfam" id="PF01381">
    <property type="entry name" value="HTH_3"/>
    <property type="match status" value="1"/>
</dbReference>
<organism evidence="2 3">
    <name type="scientific">Brevundimonas basaltis</name>
    <dbReference type="NCBI Taxonomy" id="472166"/>
    <lineage>
        <taxon>Bacteria</taxon>
        <taxon>Pseudomonadati</taxon>
        <taxon>Pseudomonadota</taxon>
        <taxon>Alphaproteobacteria</taxon>
        <taxon>Caulobacterales</taxon>
        <taxon>Caulobacteraceae</taxon>
        <taxon>Brevundimonas</taxon>
    </lineage>
</organism>
<proteinExistence type="predicted"/>
<evidence type="ECO:0000259" key="1">
    <source>
        <dbReference type="PROSITE" id="PS50943"/>
    </source>
</evidence>
<name>A0A7W8HXT1_9CAUL</name>
<dbReference type="GO" id="GO:0003677">
    <property type="term" value="F:DNA binding"/>
    <property type="evidence" value="ECO:0007669"/>
    <property type="project" value="InterPro"/>
</dbReference>
<accession>A0A7W8HXT1</accession>
<sequence>MPKTIFGGEHRHLVEVLAEARQKSGLTQAQLADRVQKDQTFISIIERGQRRVDVLEFVALARAMEADPARLFAEVLKRLPAKPSI</sequence>
<dbReference type="PROSITE" id="PS50943">
    <property type="entry name" value="HTH_CROC1"/>
    <property type="match status" value="1"/>
</dbReference>
<evidence type="ECO:0000313" key="2">
    <source>
        <dbReference type="EMBL" id="MBB5291862.1"/>
    </source>
</evidence>
<dbReference type="SUPFAM" id="SSF47413">
    <property type="entry name" value="lambda repressor-like DNA-binding domains"/>
    <property type="match status" value="1"/>
</dbReference>
<keyword evidence="3" id="KW-1185">Reference proteome</keyword>
<dbReference type="SMART" id="SM00530">
    <property type="entry name" value="HTH_XRE"/>
    <property type="match status" value="1"/>
</dbReference>
<evidence type="ECO:0000313" key="3">
    <source>
        <dbReference type="Proteomes" id="UP000566663"/>
    </source>
</evidence>
<dbReference type="Gene3D" id="1.10.260.40">
    <property type="entry name" value="lambda repressor-like DNA-binding domains"/>
    <property type="match status" value="1"/>
</dbReference>
<dbReference type="AlphaFoldDB" id="A0A7W8HXT1"/>
<dbReference type="InterPro" id="IPR001387">
    <property type="entry name" value="Cro/C1-type_HTH"/>
</dbReference>
<dbReference type="InterPro" id="IPR010982">
    <property type="entry name" value="Lambda_DNA-bd_dom_sf"/>
</dbReference>
<reference evidence="2 3" key="1">
    <citation type="submission" date="2020-08" db="EMBL/GenBank/DDBJ databases">
        <title>Genomic Encyclopedia of Type Strains, Phase IV (KMG-IV): sequencing the most valuable type-strain genomes for metagenomic binning, comparative biology and taxonomic classification.</title>
        <authorList>
            <person name="Goeker M."/>
        </authorList>
    </citation>
    <scope>NUCLEOTIDE SEQUENCE [LARGE SCALE GENOMIC DNA]</scope>
    <source>
        <strain evidence="2 3">DSM 25335</strain>
    </source>
</reference>
<gene>
    <name evidence="2" type="ORF">HNQ67_001376</name>
</gene>
<dbReference type="Proteomes" id="UP000566663">
    <property type="component" value="Unassembled WGS sequence"/>
</dbReference>
<protein>
    <submittedName>
        <fullName evidence="2">Transcriptional regulator with XRE-family HTH domain</fullName>
    </submittedName>
</protein>
<comment type="caution">
    <text evidence="2">The sequence shown here is derived from an EMBL/GenBank/DDBJ whole genome shotgun (WGS) entry which is preliminary data.</text>
</comment>